<comment type="similarity">
    <text evidence="2 9">Belongs to the energy-coupling factor EcfT family.</text>
</comment>
<dbReference type="PANTHER" id="PTHR33514:SF13">
    <property type="entry name" value="PROTEIN ABCI12, CHLOROPLASTIC"/>
    <property type="match status" value="1"/>
</dbReference>
<evidence type="ECO:0000256" key="8">
    <source>
        <dbReference type="ARBA" id="ARBA00023136"/>
    </source>
</evidence>
<dbReference type="HAMAP" id="MF_01461">
    <property type="entry name" value="EcfT"/>
    <property type="match status" value="1"/>
</dbReference>
<keyword evidence="7 9" id="KW-1133">Transmembrane helix</keyword>
<evidence type="ECO:0000256" key="6">
    <source>
        <dbReference type="ARBA" id="ARBA00022692"/>
    </source>
</evidence>
<comment type="subunit">
    <text evidence="9">Forms a stable energy-coupling factor (ECF) transporter complex composed of 2 membrane-embedded substrate-binding proteins (S component), 2 ATP-binding proteins (A component) and 2 transmembrane proteins (T component).</text>
</comment>
<evidence type="ECO:0000256" key="4">
    <source>
        <dbReference type="ARBA" id="ARBA00022448"/>
    </source>
</evidence>
<comment type="function">
    <text evidence="9">Transmembrane (T) component of an energy-coupling factor (ECF) ABC-transporter complex. Unlike classic ABC transporters this ECF transporter provides the energy necessary to transport a number of different substrates.</text>
</comment>
<keyword evidence="6 9" id="KW-0812">Transmembrane</keyword>
<keyword evidence="4 9" id="KW-0813">Transport</keyword>
<evidence type="ECO:0000256" key="1">
    <source>
        <dbReference type="ARBA" id="ARBA00004651"/>
    </source>
</evidence>
<evidence type="ECO:0000256" key="5">
    <source>
        <dbReference type="ARBA" id="ARBA00022475"/>
    </source>
</evidence>
<evidence type="ECO:0000256" key="7">
    <source>
        <dbReference type="ARBA" id="ARBA00022989"/>
    </source>
</evidence>
<keyword evidence="11" id="KW-1185">Reference proteome</keyword>
<comment type="subcellular location">
    <subcellularLocation>
        <location evidence="1 9">Cell membrane</location>
        <topology evidence="1 9">Multi-pass membrane protein</topology>
    </subcellularLocation>
</comment>
<dbReference type="CDD" id="cd16914">
    <property type="entry name" value="EcfT"/>
    <property type="match status" value="1"/>
</dbReference>
<keyword evidence="8 9" id="KW-0472">Membrane</keyword>
<evidence type="ECO:0000256" key="2">
    <source>
        <dbReference type="ARBA" id="ARBA00005660"/>
    </source>
</evidence>
<dbReference type="InterPro" id="IPR024919">
    <property type="entry name" value="EcfT"/>
</dbReference>
<evidence type="ECO:0000313" key="11">
    <source>
        <dbReference type="Proteomes" id="UP000549765"/>
    </source>
</evidence>
<dbReference type="EMBL" id="JAAXPN010000006">
    <property type="protein sequence ID" value="NKZ24421.1"/>
    <property type="molecule type" value="Genomic_DNA"/>
</dbReference>
<evidence type="ECO:0000256" key="3">
    <source>
        <dbReference type="ARBA" id="ARBA00014042"/>
    </source>
</evidence>
<sequence length="266" mass="29798">MSNMIIGRYVPGNSIIHRLDPRVKLILSISFIVLIFLANNWLGYVVLGLFTLVAVVSTKISLAVYLRGLKPVLWLIIFTIILQLFFSPAGHVYLAFGPFTVTDMGIINACYVFLRFVFIILMSTVLTLTTPPLALADALEYMMKPLLKIKFPVYELSLMLAIALRFVPTLMDETVKVMNAQRARGVDFASGSIIKRSKAIVPILIPLFVGSIQRAIDLGDAMEARGYQGGENRTKFRVLKWQRRDTVAVLIFVCVLVVLIATRFII</sequence>
<reference evidence="10 11" key="1">
    <citation type="submission" date="2020-04" db="EMBL/GenBank/DDBJ databases">
        <title>MicrobeNet Type strains.</title>
        <authorList>
            <person name="Nicholson A.C."/>
        </authorList>
    </citation>
    <scope>NUCLEOTIDE SEQUENCE [LARGE SCALE GENOMIC DNA]</scope>
    <source>
        <strain evidence="10 11">CCUG 61472</strain>
    </source>
</reference>
<gene>
    <name evidence="9" type="primary">ecfT</name>
    <name evidence="10" type="ORF">HF964_06360</name>
</gene>
<dbReference type="PANTHER" id="PTHR33514">
    <property type="entry name" value="PROTEIN ABCI12, CHLOROPLASTIC"/>
    <property type="match status" value="1"/>
</dbReference>
<dbReference type="InterPro" id="IPR003339">
    <property type="entry name" value="ABC/ECF_trnsptr_transmembrane"/>
</dbReference>
<protein>
    <recommendedName>
        <fullName evidence="3 9">Energy-coupling factor transporter transmembrane protein EcfT</fullName>
        <shortName evidence="9">ECF transporter T component EcfT</shortName>
    </recommendedName>
</protein>
<accession>A0A7X6N286</accession>
<feature type="transmembrane region" description="Helical" evidence="9">
    <location>
        <begin position="44"/>
        <end position="65"/>
    </location>
</feature>
<keyword evidence="5 9" id="KW-1003">Cell membrane</keyword>
<feature type="transmembrane region" description="Helical" evidence="9">
    <location>
        <begin position="246"/>
        <end position="265"/>
    </location>
</feature>
<name>A0A7X6N286_9LACO</name>
<evidence type="ECO:0000256" key="9">
    <source>
        <dbReference type="HAMAP-Rule" id="MF_01461"/>
    </source>
</evidence>
<dbReference type="GO" id="GO:0005886">
    <property type="term" value="C:plasma membrane"/>
    <property type="evidence" value="ECO:0007669"/>
    <property type="project" value="UniProtKB-SubCell"/>
</dbReference>
<feature type="transmembrane region" description="Helical" evidence="9">
    <location>
        <begin position="151"/>
        <end position="171"/>
    </location>
</feature>
<dbReference type="Proteomes" id="UP000549765">
    <property type="component" value="Unassembled WGS sequence"/>
</dbReference>
<dbReference type="AlphaFoldDB" id="A0A7X6N286"/>
<proteinExistence type="inferred from homology"/>
<dbReference type="RefSeq" id="WP_168722218.1">
    <property type="nucleotide sequence ID" value="NZ_JAAXPN010000006.1"/>
</dbReference>
<dbReference type="Pfam" id="PF02361">
    <property type="entry name" value="CbiQ"/>
    <property type="match status" value="1"/>
</dbReference>
<feature type="transmembrane region" description="Helical" evidence="9">
    <location>
        <begin position="106"/>
        <end position="130"/>
    </location>
</feature>
<feature type="transmembrane region" description="Helical" evidence="9">
    <location>
        <begin position="72"/>
        <end position="94"/>
    </location>
</feature>
<dbReference type="GO" id="GO:0022857">
    <property type="term" value="F:transmembrane transporter activity"/>
    <property type="evidence" value="ECO:0007669"/>
    <property type="project" value="UniProtKB-UniRule"/>
</dbReference>
<evidence type="ECO:0000313" key="10">
    <source>
        <dbReference type="EMBL" id="NKZ24421.1"/>
    </source>
</evidence>
<organism evidence="10 11">
    <name type="scientific">Periweissella fabalis</name>
    <dbReference type="NCBI Taxonomy" id="1070421"/>
    <lineage>
        <taxon>Bacteria</taxon>
        <taxon>Bacillati</taxon>
        <taxon>Bacillota</taxon>
        <taxon>Bacilli</taxon>
        <taxon>Lactobacillales</taxon>
        <taxon>Lactobacillaceae</taxon>
        <taxon>Periweissella</taxon>
    </lineage>
</organism>
<comment type="caution">
    <text evidence="10">The sequence shown here is derived from an EMBL/GenBank/DDBJ whole genome shotgun (WGS) entry which is preliminary data.</text>
</comment>